<protein>
    <recommendedName>
        <fullName evidence="1">HAT C-terminal dimerisation domain-containing protein</fullName>
    </recommendedName>
</protein>
<dbReference type="InterPro" id="IPR008906">
    <property type="entry name" value="HATC_C_dom"/>
</dbReference>
<feature type="domain" description="HAT C-terminal dimerisation" evidence="1">
    <location>
        <begin position="81"/>
        <end position="127"/>
    </location>
</feature>
<dbReference type="EMBL" id="NBSK02000008">
    <property type="protein sequence ID" value="KAJ0189604.1"/>
    <property type="molecule type" value="Genomic_DNA"/>
</dbReference>
<keyword evidence="3" id="KW-1185">Reference proteome</keyword>
<dbReference type="Pfam" id="PF05699">
    <property type="entry name" value="Dimer_Tnp_hAT"/>
    <property type="match status" value="1"/>
</dbReference>
<gene>
    <name evidence="2" type="ORF">LSAT_V11C800413040</name>
</gene>
<evidence type="ECO:0000313" key="3">
    <source>
        <dbReference type="Proteomes" id="UP000235145"/>
    </source>
</evidence>
<reference evidence="2 3" key="1">
    <citation type="journal article" date="2017" name="Nat. Commun.">
        <title>Genome assembly with in vitro proximity ligation data and whole-genome triplication in lettuce.</title>
        <authorList>
            <person name="Reyes-Chin-Wo S."/>
            <person name="Wang Z."/>
            <person name="Yang X."/>
            <person name="Kozik A."/>
            <person name="Arikit S."/>
            <person name="Song C."/>
            <person name="Xia L."/>
            <person name="Froenicke L."/>
            <person name="Lavelle D.O."/>
            <person name="Truco M.J."/>
            <person name="Xia R."/>
            <person name="Zhu S."/>
            <person name="Xu C."/>
            <person name="Xu H."/>
            <person name="Xu X."/>
            <person name="Cox K."/>
            <person name="Korf I."/>
            <person name="Meyers B.C."/>
            <person name="Michelmore R.W."/>
        </authorList>
    </citation>
    <scope>NUCLEOTIDE SEQUENCE [LARGE SCALE GENOMIC DNA]</scope>
    <source>
        <strain evidence="3">cv. Salinas</strain>
        <tissue evidence="2">Seedlings</tissue>
    </source>
</reference>
<organism evidence="2 3">
    <name type="scientific">Lactuca sativa</name>
    <name type="common">Garden lettuce</name>
    <dbReference type="NCBI Taxonomy" id="4236"/>
    <lineage>
        <taxon>Eukaryota</taxon>
        <taxon>Viridiplantae</taxon>
        <taxon>Streptophyta</taxon>
        <taxon>Embryophyta</taxon>
        <taxon>Tracheophyta</taxon>
        <taxon>Spermatophyta</taxon>
        <taxon>Magnoliopsida</taxon>
        <taxon>eudicotyledons</taxon>
        <taxon>Gunneridae</taxon>
        <taxon>Pentapetalae</taxon>
        <taxon>asterids</taxon>
        <taxon>campanulids</taxon>
        <taxon>Asterales</taxon>
        <taxon>Asteraceae</taxon>
        <taxon>Cichorioideae</taxon>
        <taxon>Cichorieae</taxon>
        <taxon>Lactucinae</taxon>
        <taxon>Lactuca</taxon>
    </lineage>
</organism>
<dbReference type="SUPFAM" id="SSF53098">
    <property type="entry name" value="Ribonuclease H-like"/>
    <property type="match status" value="1"/>
</dbReference>
<accession>A0A9R1WW71</accession>
<name>A0A9R1WW71_LACSA</name>
<proteinExistence type="predicted"/>
<sequence>MEKSYKPIIDIISNKMKGTLDSKLHLTAWLLNPYYHYKDSQLQHDPEIMDVMQRQVVTIDLPKYKEKVDRFGVELAYRSCMVNDADFDSAIWWGIFGGSTPHLTKIAMRILSLTSSLSGCERNWNMFEVHSSNHINMRIVLRCYLDCYVAITIPNLLVLTLESLESQLSLL</sequence>
<dbReference type="GO" id="GO:0046983">
    <property type="term" value="F:protein dimerization activity"/>
    <property type="evidence" value="ECO:0007669"/>
    <property type="project" value="InterPro"/>
</dbReference>
<dbReference type="Proteomes" id="UP000235145">
    <property type="component" value="Unassembled WGS sequence"/>
</dbReference>
<evidence type="ECO:0000313" key="2">
    <source>
        <dbReference type="EMBL" id="KAJ0189604.1"/>
    </source>
</evidence>
<comment type="caution">
    <text evidence="2">The sequence shown here is derived from an EMBL/GenBank/DDBJ whole genome shotgun (WGS) entry which is preliminary data.</text>
</comment>
<dbReference type="InterPro" id="IPR012337">
    <property type="entry name" value="RNaseH-like_sf"/>
</dbReference>
<evidence type="ECO:0000259" key="1">
    <source>
        <dbReference type="Pfam" id="PF05699"/>
    </source>
</evidence>
<dbReference type="AlphaFoldDB" id="A0A9R1WW71"/>